<feature type="transmembrane region" description="Helical" evidence="1">
    <location>
        <begin position="155"/>
        <end position="180"/>
    </location>
</feature>
<keyword evidence="2" id="KW-0614">Plasmid</keyword>
<name>A0A345IMT6_9DEIO</name>
<organism evidence="2 3">
    <name type="scientific">Deinococcus wulumuqiensis</name>
    <dbReference type="NCBI Taxonomy" id="980427"/>
    <lineage>
        <taxon>Bacteria</taxon>
        <taxon>Thermotogati</taxon>
        <taxon>Deinococcota</taxon>
        <taxon>Deinococci</taxon>
        <taxon>Deinococcales</taxon>
        <taxon>Deinococcaceae</taxon>
        <taxon>Deinococcus</taxon>
    </lineage>
</organism>
<geneLocation type="plasmid" evidence="3">
    <name>pdrdi</name>
</geneLocation>
<dbReference type="AlphaFoldDB" id="A0A345IMT6"/>
<accession>A0A345IMT6</accession>
<feature type="transmembrane region" description="Helical" evidence="1">
    <location>
        <begin position="124"/>
        <end position="143"/>
    </location>
</feature>
<evidence type="ECO:0000256" key="1">
    <source>
        <dbReference type="SAM" id="Phobius"/>
    </source>
</evidence>
<protein>
    <submittedName>
        <fullName evidence="2">Uncharacterized protein</fullName>
    </submittedName>
</protein>
<dbReference type="EMBL" id="CP031163">
    <property type="protein sequence ID" value="AXH01009.1"/>
    <property type="molecule type" value="Genomic_DNA"/>
</dbReference>
<proteinExistence type="predicted"/>
<dbReference type="KEGG" id="dwu:DVJ83_18095"/>
<evidence type="ECO:0000313" key="2">
    <source>
        <dbReference type="EMBL" id="AXH01009.1"/>
    </source>
</evidence>
<keyword evidence="1" id="KW-1133">Transmembrane helix</keyword>
<sequence length="194" mass="21352">MVLNKAKALERQFKALGGEGRGLRERALSLGIAYPVGIQNDLAYISHWRNAVAHELDDLPAEHEQTYLAACTRVSNFLDSYLARHGLPAAPAPTPPTPAPEVVKAAAPLTPEERAQQDRQERQFLLLIRVITFVVLPAAFWLLDRWIQGWGWAALRSLGTLVMVIVAVPLFAFGIGLSVIDISSPVRKKSNARV</sequence>
<dbReference type="Proteomes" id="UP000253744">
    <property type="component" value="Plasmid pDrdI"/>
</dbReference>
<reference evidence="2 3" key="1">
    <citation type="submission" date="2018-07" db="EMBL/GenBank/DDBJ databases">
        <title>Complete Genome and Methylome Analysis of Deinococcus wulumuqiensis NEB 479.</title>
        <authorList>
            <person name="Fomenkov A."/>
            <person name="Luyten Y."/>
            <person name="Vincze T."/>
            <person name="Anton B.P."/>
            <person name="Clark T."/>
            <person name="Roberts R.J."/>
            <person name="Morgan R.D."/>
        </authorList>
    </citation>
    <scope>NUCLEOTIDE SEQUENCE [LARGE SCALE GENOMIC DNA]</scope>
    <source>
        <strain evidence="2 3">NEB 479</strain>
        <plasmid evidence="3">Plasmid pdrdi</plasmid>
    </source>
</reference>
<evidence type="ECO:0000313" key="3">
    <source>
        <dbReference type="Proteomes" id="UP000253744"/>
    </source>
</evidence>
<gene>
    <name evidence="2" type="ORF">DVJ83_18095</name>
</gene>
<keyword evidence="1" id="KW-0812">Transmembrane</keyword>
<keyword evidence="1" id="KW-0472">Membrane</keyword>